<evidence type="ECO:0000259" key="7">
    <source>
        <dbReference type="PROSITE" id="PS51379"/>
    </source>
</evidence>
<gene>
    <name evidence="8" type="ORF">MOE73_14715</name>
</gene>
<evidence type="ECO:0000256" key="3">
    <source>
        <dbReference type="ARBA" id="ARBA00022737"/>
    </source>
</evidence>
<evidence type="ECO:0000256" key="4">
    <source>
        <dbReference type="ARBA" id="ARBA00023004"/>
    </source>
</evidence>
<accession>A0AA90EV12</accession>
<dbReference type="Proteomes" id="UP001066455">
    <property type="component" value="Unassembled WGS sequence"/>
</dbReference>
<dbReference type="InterPro" id="IPR017900">
    <property type="entry name" value="4Fe4S_Fe_S_CS"/>
</dbReference>
<keyword evidence="1 6" id="KW-0004">4Fe-4S</keyword>
<evidence type="ECO:0000313" key="9">
    <source>
        <dbReference type="Proteomes" id="UP001066455"/>
    </source>
</evidence>
<name>A0AA90EV12_9BACI</name>
<dbReference type="EMBL" id="JALAXI010000013">
    <property type="protein sequence ID" value="MCY9281314.1"/>
    <property type="molecule type" value="Genomic_DNA"/>
</dbReference>
<comment type="caution">
    <text evidence="8">The sequence shown here is derived from an EMBL/GenBank/DDBJ whole genome shotgun (WGS) entry which is preliminary data.</text>
</comment>
<dbReference type="SUPFAM" id="SSF46548">
    <property type="entry name" value="alpha-helical ferredoxin"/>
    <property type="match status" value="1"/>
</dbReference>
<dbReference type="RefSeq" id="WP_268305566.1">
    <property type="nucleotide sequence ID" value="NZ_JALAJL010000005.1"/>
</dbReference>
<comment type="cofactor">
    <cofactor evidence="6">
        <name>[4Fe-4S] cluster</name>
        <dbReference type="ChEBI" id="CHEBI:49883"/>
    </cofactor>
    <text evidence="6">Binds 2 [4Fe-4S] clusters.</text>
</comment>
<keyword evidence="5 6" id="KW-0411">Iron-sulfur</keyword>
<proteinExistence type="predicted"/>
<dbReference type="Pfam" id="PF13183">
    <property type="entry name" value="Fer4_8"/>
    <property type="match status" value="1"/>
</dbReference>
<keyword evidence="6" id="KW-0249">Electron transport</keyword>
<dbReference type="EC" id="1.1.99.14" evidence="6"/>
<dbReference type="Pfam" id="PF02754">
    <property type="entry name" value="CCG"/>
    <property type="match status" value="2"/>
</dbReference>
<dbReference type="GO" id="GO:0051539">
    <property type="term" value="F:4 iron, 4 sulfur cluster binding"/>
    <property type="evidence" value="ECO:0007669"/>
    <property type="project" value="UniProtKB-UniRule"/>
</dbReference>
<dbReference type="PIRSF" id="PIRSF000139">
    <property type="entry name" value="Glc_ox_4Fe-4S"/>
    <property type="match status" value="1"/>
</dbReference>
<dbReference type="AlphaFoldDB" id="A0AA90EV12"/>
<evidence type="ECO:0000313" key="8">
    <source>
        <dbReference type="EMBL" id="MCY9281314.1"/>
    </source>
</evidence>
<dbReference type="GO" id="GO:0019154">
    <property type="term" value="F:glycolate dehydrogenase activity"/>
    <property type="evidence" value="ECO:0007669"/>
    <property type="project" value="UniProtKB-EC"/>
</dbReference>
<protein>
    <recommendedName>
        <fullName evidence="6">Glycolate oxidase iron-sulfur subunit</fullName>
        <ecNumber evidence="6">1.1.99.14</ecNumber>
    </recommendedName>
</protein>
<keyword evidence="3" id="KW-0677">Repeat</keyword>
<comment type="function">
    <text evidence="6">Component of a complex that catalyzes the oxidation of glycolate to glyoxylate.</text>
</comment>
<evidence type="ECO:0000256" key="1">
    <source>
        <dbReference type="ARBA" id="ARBA00022485"/>
    </source>
</evidence>
<keyword evidence="6" id="KW-0813">Transport</keyword>
<dbReference type="InterPro" id="IPR017896">
    <property type="entry name" value="4Fe4S_Fe-S-bd"/>
</dbReference>
<feature type="domain" description="4Fe-4S ferredoxin-type" evidence="7">
    <location>
        <begin position="14"/>
        <end position="46"/>
    </location>
</feature>
<feature type="domain" description="4Fe-4S ferredoxin-type" evidence="7">
    <location>
        <begin position="69"/>
        <end position="91"/>
    </location>
</feature>
<dbReference type="PROSITE" id="PS51379">
    <property type="entry name" value="4FE4S_FER_2"/>
    <property type="match status" value="2"/>
</dbReference>
<dbReference type="PANTHER" id="PTHR32479">
    <property type="entry name" value="GLYCOLATE OXIDASE IRON-SULFUR SUBUNIT"/>
    <property type="match status" value="1"/>
</dbReference>
<dbReference type="GO" id="GO:0046872">
    <property type="term" value="F:metal ion binding"/>
    <property type="evidence" value="ECO:0007669"/>
    <property type="project" value="UniProtKB-UniRule"/>
</dbReference>
<dbReference type="InterPro" id="IPR012257">
    <property type="entry name" value="Glc_ox_4Fe-4S"/>
</dbReference>
<comment type="catalytic activity">
    <reaction evidence="6">
        <text>(R)-lactate + A = pyruvate + AH2</text>
        <dbReference type="Rhea" id="RHEA:15089"/>
        <dbReference type="ChEBI" id="CHEBI:13193"/>
        <dbReference type="ChEBI" id="CHEBI:15361"/>
        <dbReference type="ChEBI" id="CHEBI:16004"/>
        <dbReference type="ChEBI" id="CHEBI:17499"/>
    </reaction>
</comment>
<keyword evidence="4 6" id="KW-0408">Iron</keyword>
<evidence type="ECO:0000256" key="5">
    <source>
        <dbReference type="ARBA" id="ARBA00023014"/>
    </source>
</evidence>
<evidence type="ECO:0000256" key="6">
    <source>
        <dbReference type="PIRNR" id="PIRNR000139"/>
    </source>
</evidence>
<dbReference type="InterPro" id="IPR009051">
    <property type="entry name" value="Helical_ferredxn"/>
</dbReference>
<comment type="catalytic activity">
    <reaction evidence="6">
        <text>glycolate + A = glyoxylate + AH2</text>
        <dbReference type="Rhea" id="RHEA:21264"/>
        <dbReference type="ChEBI" id="CHEBI:13193"/>
        <dbReference type="ChEBI" id="CHEBI:17499"/>
        <dbReference type="ChEBI" id="CHEBI:29805"/>
        <dbReference type="ChEBI" id="CHEBI:36655"/>
        <dbReference type="EC" id="1.1.99.14"/>
    </reaction>
</comment>
<evidence type="ECO:0000256" key="2">
    <source>
        <dbReference type="ARBA" id="ARBA00022723"/>
    </source>
</evidence>
<keyword evidence="2 6" id="KW-0479">Metal-binding</keyword>
<organism evidence="8 9">
    <name type="scientific">Bacillus haynesii</name>
    <dbReference type="NCBI Taxonomy" id="1925021"/>
    <lineage>
        <taxon>Bacteria</taxon>
        <taxon>Bacillati</taxon>
        <taxon>Bacillota</taxon>
        <taxon>Bacilli</taxon>
        <taxon>Bacillales</taxon>
        <taxon>Bacillaceae</taxon>
        <taxon>Bacillus</taxon>
    </lineage>
</organism>
<dbReference type="PROSITE" id="PS00198">
    <property type="entry name" value="4FE4S_FER_1"/>
    <property type="match status" value="1"/>
</dbReference>
<dbReference type="PANTHER" id="PTHR32479:SF17">
    <property type="entry name" value="GLYCOLATE OXIDASE IRON-SULFUR SUBUNIT"/>
    <property type="match status" value="1"/>
</dbReference>
<dbReference type="InterPro" id="IPR004017">
    <property type="entry name" value="Cys_rich_dom"/>
</dbReference>
<reference evidence="8" key="1">
    <citation type="submission" date="2022-02" db="EMBL/GenBank/DDBJ databases">
        <title>Crop Bioprotection Bacillus Genome Sequencing.</title>
        <authorList>
            <person name="Dunlap C."/>
        </authorList>
    </citation>
    <scope>NUCLEOTIDE SEQUENCE</scope>
    <source>
        <strain evidence="8">T20C14</strain>
    </source>
</reference>
<sequence length="440" mass="49254">MTTANERKVIEQQFKQRMDEEELLNCMRCGFCLPSCPTYIESGFQESHSPRGRIALMKAVVDGTIEPDEDVERSLELCLGCRACEPVCPSGLNYGRLLEEARDIIQQNKKHAFPVKVLRRAVFKGLFPHQNRIRALTGMLGVYQRSGMQNVIRKSGLLRLLPDHLAKMEAVLPKVPDMKQLKKRPHLLPAIGERKKRAAFFSGCLMDTLFLDTNTATIELLRLAGCEIIIPEQQTCCGALHGHSGEKSEAILLAKRNIQAFEDSNADFIVTNAGGCGAFLKEYDHLLKDDSEWRVRAASFTRKLKDFSSVLLELNFDQQSLELPQQIVTYQDSCHLRNVMKTSAEPRRLIRSIKGIEFKEMQNAESCCGSAGIYNIVESQMSMKILDTKMEAAAATRAATIVTANPGCLLQMKLGIERSGLTDRVRAVHLADLLLEAVQE</sequence>
<dbReference type="Gene3D" id="1.10.1060.10">
    <property type="entry name" value="Alpha-helical ferredoxin"/>
    <property type="match status" value="1"/>
</dbReference>